<protein>
    <submittedName>
        <fullName evidence="1">Uncharacterized protein</fullName>
    </submittedName>
</protein>
<gene>
    <name evidence="1" type="ORF">CFP56_010792</name>
</gene>
<sequence length="69" mass="7614">MVELNKCDSSTKEADVGITMRNCSTDMARASSGIIIGDRNLSFLSPFQGLEDVLSRIFRSISKLELTMI</sequence>
<evidence type="ECO:0000313" key="2">
    <source>
        <dbReference type="Proteomes" id="UP000237347"/>
    </source>
</evidence>
<organism evidence="1 2">
    <name type="scientific">Quercus suber</name>
    <name type="common">Cork oak</name>
    <dbReference type="NCBI Taxonomy" id="58331"/>
    <lineage>
        <taxon>Eukaryota</taxon>
        <taxon>Viridiplantae</taxon>
        <taxon>Streptophyta</taxon>
        <taxon>Embryophyta</taxon>
        <taxon>Tracheophyta</taxon>
        <taxon>Spermatophyta</taxon>
        <taxon>Magnoliopsida</taxon>
        <taxon>eudicotyledons</taxon>
        <taxon>Gunneridae</taxon>
        <taxon>Pentapetalae</taxon>
        <taxon>rosids</taxon>
        <taxon>fabids</taxon>
        <taxon>Fagales</taxon>
        <taxon>Fagaceae</taxon>
        <taxon>Quercus</taxon>
    </lineage>
</organism>
<accession>A0AAW0KZY3</accession>
<evidence type="ECO:0000313" key="1">
    <source>
        <dbReference type="EMBL" id="KAK7844500.1"/>
    </source>
</evidence>
<reference evidence="1 2" key="1">
    <citation type="journal article" date="2018" name="Sci. Data">
        <title>The draft genome sequence of cork oak.</title>
        <authorList>
            <person name="Ramos A.M."/>
            <person name="Usie A."/>
            <person name="Barbosa P."/>
            <person name="Barros P.M."/>
            <person name="Capote T."/>
            <person name="Chaves I."/>
            <person name="Simoes F."/>
            <person name="Abreu I."/>
            <person name="Carrasquinho I."/>
            <person name="Faro C."/>
            <person name="Guimaraes J.B."/>
            <person name="Mendonca D."/>
            <person name="Nobrega F."/>
            <person name="Rodrigues L."/>
            <person name="Saibo N.J.M."/>
            <person name="Varela M.C."/>
            <person name="Egas C."/>
            <person name="Matos J."/>
            <person name="Miguel C.M."/>
            <person name="Oliveira M.M."/>
            <person name="Ricardo C.P."/>
            <person name="Goncalves S."/>
        </authorList>
    </citation>
    <scope>NUCLEOTIDE SEQUENCE [LARGE SCALE GENOMIC DNA]</scope>
    <source>
        <strain evidence="2">cv. HL8</strain>
    </source>
</reference>
<name>A0AAW0KZY3_QUESU</name>
<dbReference type="EMBL" id="PKMF04000184">
    <property type="protein sequence ID" value="KAK7844500.1"/>
    <property type="molecule type" value="Genomic_DNA"/>
</dbReference>
<comment type="caution">
    <text evidence="1">The sequence shown here is derived from an EMBL/GenBank/DDBJ whole genome shotgun (WGS) entry which is preliminary data.</text>
</comment>
<dbReference type="Proteomes" id="UP000237347">
    <property type="component" value="Unassembled WGS sequence"/>
</dbReference>
<proteinExistence type="predicted"/>
<dbReference type="AlphaFoldDB" id="A0AAW0KZY3"/>
<keyword evidence="2" id="KW-1185">Reference proteome</keyword>